<feature type="region of interest" description="Disordered" evidence="1">
    <location>
        <begin position="1"/>
        <end position="50"/>
    </location>
</feature>
<accession>G0TYT6</accession>
<evidence type="ECO:0000256" key="1">
    <source>
        <dbReference type="SAM" id="MobiDB-lite"/>
    </source>
</evidence>
<name>G0TYT6_TRYVY</name>
<gene>
    <name evidence="2" type="ORF">TVY486_0704700</name>
</gene>
<evidence type="ECO:0000313" key="2">
    <source>
        <dbReference type="EMBL" id="CCC49136.1"/>
    </source>
</evidence>
<proteinExistence type="predicted"/>
<dbReference type="AlphaFoldDB" id="G0TYT6"/>
<organism evidence="2">
    <name type="scientific">Trypanosoma vivax (strain Y486)</name>
    <dbReference type="NCBI Taxonomy" id="1055687"/>
    <lineage>
        <taxon>Eukaryota</taxon>
        <taxon>Discoba</taxon>
        <taxon>Euglenozoa</taxon>
        <taxon>Kinetoplastea</taxon>
        <taxon>Metakinetoplastina</taxon>
        <taxon>Trypanosomatida</taxon>
        <taxon>Trypanosomatidae</taxon>
        <taxon>Trypanosoma</taxon>
        <taxon>Duttonella</taxon>
    </lineage>
</organism>
<dbReference type="EMBL" id="HE573023">
    <property type="protein sequence ID" value="CCC49136.1"/>
    <property type="molecule type" value="Genomic_DNA"/>
</dbReference>
<dbReference type="VEuPathDB" id="TriTrypDB:TvY486_0704700"/>
<feature type="non-terminal residue" evidence="2">
    <location>
        <position position="1"/>
    </location>
</feature>
<protein>
    <submittedName>
        <fullName evidence="2">Uncharacterized protein</fullName>
    </submittedName>
</protein>
<sequence length="282" mass="30971">PAASVPPPPPAASVPPPPPAASVPPPPPPAASVPPPPAEQQSALSATDKPGRVNVYYPSLLSEDVKRQLEDAAMKELQSAAGDHYIETHEAINNLVGKLFFLSNCDVHTTLTNVAKSLQALGRCDVGLLTNDDDTSFIFFQSSHFSSRKGTSRSSDASRCHSVFNEAKERIQRADHRSKARFVGIVNAATDFTNQAQTSPPCAQKSKPKEASSFPMSSYERIQEFLRKRRVSTERMRNVSSAAQGQQGTSSRTEGYLLWRYGGKYPKENYYEHYRVHGLKKK</sequence>
<reference evidence="2" key="1">
    <citation type="journal article" date="2012" name="Proc. Natl. Acad. Sci. U.S.A.">
        <title>Antigenic diversity is generated by distinct evolutionary mechanisms in African trypanosome species.</title>
        <authorList>
            <person name="Jackson A.P."/>
            <person name="Berry A."/>
            <person name="Aslett M."/>
            <person name="Allison H.C."/>
            <person name="Burton P."/>
            <person name="Vavrova-Anderson J."/>
            <person name="Brown R."/>
            <person name="Browne H."/>
            <person name="Corton N."/>
            <person name="Hauser H."/>
            <person name="Gamble J."/>
            <person name="Gilderthorp R."/>
            <person name="Marcello L."/>
            <person name="McQuillan J."/>
            <person name="Otto T.D."/>
            <person name="Quail M.A."/>
            <person name="Sanders M.J."/>
            <person name="van Tonder A."/>
            <person name="Ginger M.L."/>
            <person name="Field M.C."/>
            <person name="Barry J.D."/>
            <person name="Hertz-Fowler C."/>
            <person name="Berriman M."/>
        </authorList>
    </citation>
    <scope>NUCLEOTIDE SEQUENCE</scope>
    <source>
        <strain evidence="2">Y486</strain>
    </source>
</reference>
<feature type="compositionally biased region" description="Pro residues" evidence="1">
    <location>
        <begin position="1"/>
        <end position="38"/>
    </location>
</feature>